<name>A0A518BGG8_9BACT</name>
<comment type="similarity">
    <text evidence="1">Belongs to the sigma-70 factor family. ECF subfamily.</text>
</comment>
<dbReference type="GO" id="GO:0016987">
    <property type="term" value="F:sigma factor activity"/>
    <property type="evidence" value="ECO:0007669"/>
    <property type="project" value="UniProtKB-KW"/>
</dbReference>
<dbReference type="InterPro" id="IPR008969">
    <property type="entry name" value="CarboxyPept-like_regulatory"/>
</dbReference>
<dbReference type="AlphaFoldDB" id="A0A518BGG8"/>
<dbReference type="GO" id="GO:0003677">
    <property type="term" value="F:DNA binding"/>
    <property type="evidence" value="ECO:0007669"/>
    <property type="project" value="UniProtKB-KW"/>
</dbReference>
<dbReference type="InterPro" id="IPR013325">
    <property type="entry name" value="RNA_pol_sigma_r2"/>
</dbReference>
<dbReference type="KEGG" id="pbap:Pla133_11450"/>
<keyword evidence="5" id="KW-0804">Transcription</keyword>
<proteinExistence type="inferred from homology"/>
<sequence>MNGPHSAAFDPSDLDLLGQREWILRLARRMVDDPALAEDATQDTLLDALRQGWSGQLLPSARLAAIVRNKLRSRLRADNRRRWREEQVAREERVATHADLLDQAEAHRNLVVHVLALGEGHRLVLLQRYFEGLTPREIARREGTSPETVSRRLNRAHAALRERLERDGGEAGWLGAFAPLVSPGIRRPSWVASVSPPLFPILAMKILVGAAVLTSVVVLGLVLLTQDRPTSSLRPETDSATVVAIMVPQRPGSELAPIAEPGPAERTAGAPATPDATPRATLEGTIVDESENPVPGFELRLRDGSGRQWSAPSTEDGRVALAGLPAGRDLELALWRGDELWRTEPAPLRLAAGENGPLRWQVQLHCTVRGVAVDASGRPVPDAELMIRPRGRHSSEIARRAIEGDGSILCSADVEGRFEFEPIEPGRYLVGPSGRIFEDMYRDDGTPYRLRIRHPAATVLESLDVPIGSALVETTVRVFQGHEITGRVLFPDGSPAADVALMAKRDDLAGSFTTETGEDGSFRLEAMAPGEYVLTTVAAPAGFGLFRALRVATGARDVELILDVGGSLSGSVIEPRSETSMEGWLHVLQDEHGLQPAAGVVLPLFAGDEFAVATLAPSSYSLRFDSLDHQWYGLRRGVLIAGGHELTDQRVEILPAAQLRVEAGDAEGLRVFVELPDGGLYCRLPVSAESPRTVAVPPGLLIVRLESLGEQLEEIEIETTVGEQTLVRFDAP</sequence>
<dbReference type="InterPro" id="IPR013784">
    <property type="entry name" value="Carb-bd-like_fold"/>
</dbReference>
<dbReference type="Proteomes" id="UP000316921">
    <property type="component" value="Chromosome"/>
</dbReference>
<protein>
    <submittedName>
        <fullName evidence="8">RNA polymerase sigma factor</fullName>
    </submittedName>
</protein>
<gene>
    <name evidence="8" type="ORF">Pla133_11450</name>
</gene>
<evidence type="ECO:0000256" key="5">
    <source>
        <dbReference type="ARBA" id="ARBA00023163"/>
    </source>
</evidence>
<reference evidence="8 9" key="1">
    <citation type="submission" date="2019-02" db="EMBL/GenBank/DDBJ databases">
        <title>Deep-cultivation of Planctomycetes and their phenomic and genomic characterization uncovers novel biology.</title>
        <authorList>
            <person name="Wiegand S."/>
            <person name="Jogler M."/>
            <person name="Boedeker C."/>
            <person name="Pinto D."/>
            <person name="Vollmers J."/>
            <person name="Rivas-Marin E."/>
            <person name="Kohn T."/>
            <person name="Peeters S.H."/>
            <person name="Heuer A."/>
            <person name="Rast P."/>
            <person name="Oberbeckmann S."/>
            <person name="Bunk B."/>
            <person name="Jeske O."/>
            <person name="Meyerdierks A."/>
            <person name="Storesund J.E."/>
            <person name="Kallscheuer N."/>
            <person name="Luecker S."/>
            <person name="Lage O.M."/>
            <person name="Pohl T."/>
            <person name="Merkel B.J."/>
            <person name="Hornburger P."/>
            <person name="Mueller R.-W."/>
            <person name="Bruemmer F."/>
            <person name="Labrenz M."/>
            <person name="Spormann A.M."/>
            <person name="Op den Camp H."/>
            <person name="Overmann J."/>
            <person name="Amann R."/>
            <person name="Jetten M.S.M."/>
            <person name="Mascher T."/>
            <person name="Medema M.H."/>
            <person name="Devos D.P."/>
            <person name="Kaster A.-K."/>
            <person name="Ovreas L."/>
            <person name="Rohde M."/>
            <person name="Galperin M.Y."/>
            <person name="Jogler C."/>
        </authorList>
    </citation>
    <scope>NUCLEOTIDE SEQUENCE [LARGE SCALE GENOMIC DNA]</scope>
    <source>
        <strain evidence="8 9">Pla133</strain>
    </source>
</reference>
<keyword evidence="9" id="KW-1185">Reference proteome</keyword>
<dbReference type="EMBL" id="CP036287">
    <property type="protein sequence ID" value="QDU66079.1"/>
    <property type="molecule type" value="Genomic_DNA"/>
</dbReference>
<dbReference type="Pfam" id="PF04545">
    <property type="entry name" value="Sigma70_r4"/>
    <property type="match status" value="1"/>
</dbReference>
<evidence type="ECO:0000256" key="4">
    <source>
        <dbReference type="ARBA" id="ARBA00023125"/>
    </source>
</evidence>
<dbReference type="SUPFAM" id="SSF49464">
    <property type="entry name" value="Carboxypeptidase regulatory domain-like"/>
    <property type="match status" value="1"/>
</dbReference>
<dbReference type="InterPro" id="IPR039425">
    <property type="entry name" value="RNA_pol_sigma-70-like"/>
</dbReference>
<dbReference type="InterPro" id="IPR007630">
    <property type="entry name" value="RNA_pol_sigma70_r4"/>
</dbReference>
<evidence type="ECO:0000256" key="1">
    <source>
        <dbReference type="ARBA" id="ARBA00010641"/>
    </source>
</evidence>
<dbReference type="GO" id="GO:0006352">
    <property type="term" value="P:DNA-templated transcription initiation"/>
    <property type="evidence" value="ECO:0007669"/>
    <property type="project" value="InterPro"/>
</dbReference>
<dbReference type="Gene3D" id="2.60.130.10">
    <property type="entry name" value="Aromatic compound dioxygenase"/>
    <property type="match status" value="1"/>
</dbReference>
<feature type="domain" description="RNA polymerase sigma-70 region 4" evidence="7">
    <location>
        <begin position="117"/>
        <end position="162"/>
    </location>
</feature>
<dbReference type="CDD" id="cd06171">
    <property type="entry name" value="Sigma70_r4"/>
    <property type="match status" value="1"/>
</dbReference>
<dbReference type="InterPro" id="IPR013324">
    <property type="entry name" value="RNA_pol_sigma_r3/r4-like"/>
</dbReference>
<evidence type="ECO:0000256" key="6">
    <source>
        <dbReference type="SAM" id="MobiDB-lite"/>
    </source>
</evidence>
<evidence type="ECO:0000313" key="8">
    <source>
        <dbReference type="EMBL" id="QDU66079.1"/>
    </source>
</evidence>
<dbReference type="PANTHER" id="PTHR43133:SF8">
    <property type="entry name" value="RNA POLYMERASE SIGMA FACTOR HI_1459-RELATED"/>
    <property type="match status" value="1"/>
</dbReference>
<dbReference type="NCBIfam" id="TIGR02937">
    <property type="entry name" value="sigma70-ECF"/>
    <property type="match status" value="1"/>
</dbReference>
<evidence type="ECO:0000259" key="7">
    <source>
        <dbReference type="Pfam" id="PF04545"/>
    </source>
</evidence>
<keyword evidence="3" id="KW-0731">Sigma factor</keyword>
<evidence type="ECO:0000256" key="2">
    <source>
        <dbReference type="ARBA" id="ARBA00023015"/>
    </source>
</evidence>
<dbReference type="InterPro" id="IPR036388">
    <property type="entry name" value="WH-like_DNA-bd_sf"/>
</dbReference>
<feature type="region of interest" description="Disordered" evidence="6">
    <location>
        <begin position="253"/>
        <end position="278"/>
    </location>
</feature>
<dbReference type="InterPro" id="IPR015889">
    <property type="entry name" value="Intradiol_dOase_core"/>
</dbReference>
<dbReference type="Gene3D" id="1.10.10.10">
    <property type="entry name" value="Winged helix-like DNA-binding domain superfamily/Winged helix DNA-binding domain"/>
    <property type="match status" value="1"/>
</dbReference>
<dbReference type="SUPFAM" id="SSF49452">
    <property type="entry name" value="Starch-binding domain-like"/>
    <property type="match status" value="1"/>
</dbReference>
<keyword evidence="2" id="KW-0805">Transcription regulation</keyword>
<dbReference type="RefSeq" id="WP_145063310.1">
    <property type="nucleotide sequence ID" value="NZ_CP036287.1"/>
</dbReference>
<keyword evidence="4" id="KW-0238">DNA-binding</keyword>
<accession>A0A518BGG8</accession>
<dbReference type="SUPFAM" id="SSF88946">
    <property type="entry name" value="Sigma2 domain of RNA polymerase sigma factors"/>
    <property type="match status" value="1"/>
</dbReference>
<dbReference type="InterPro" id="IPR014284">
    <property type="entry name" value="RNA_pol_sigma-70_dom"/>
</dbReference>
<evidence type="ECO:0000256" key="3">
    <source>
        <dbReference type="ARBA" id="ARBA00023082"/>
    </source>
</evidence>
<dbReference type="GO" id="GO:0030246">
    <property type="term" value="F:carbohydrate binding"/>
    <property type="evidence" value="ECO:0007669"/>
    <property type="project" value="InterPro"/>
</dbReference>
<dbReference type="GO" id="GO:0016702">
    <property type="term" value="F:oxidoreductase activity, acting on single donors with incorporation of molecular oxygen, incorporation of two atoms of oxygen"/>
    <property type="evidence" value="ECO:0007669"/>
    <property type="project" value="InterPro"/>
</dbReference>
<evidence type="ECO:0000313" key="9">
    <source>
        <dbReference type="Proteomes" id="UP000316921"/>
    </source>
</evidence>
<feature type="compositionally biased region" description="Low complexity" evidence="6">
    <location>
        <begin position="267"/>
        <end position="278"/>
    </location>
</feature>
<organism evidence="8 9">
    <name type="scientific">Engelhardtia mirabilis</name>
    <dbReference type="NCBI Taxonomy" id="2528011"/>
    <lineage>
        <taxon>Bacteria</taxon>
        <taxon>Pseudomonadati</taxon>
        <taxon>Planctomycetota</taxon>
        <taxon>Planctomycetia</taxon>
        <taxon>Planctomycetia incertae sedis</taxon>
        <taxon>Engelhardtia</taxon>
    </lineage>
</organism>
<dbReference type="GO" id="GO:0005506">
    <property type="term" value="F:iron ion binding"/>
    <property type="evidence" value="ECO:0007669"/>
    <property type="project" value="InterPro"/>
</dbReference>
<dbReference type="SUPFAM" id="SSF88659">
    <property type="entry name" value="Sigma3 and sigma4 domains of RNA polymerase sigma factors"/>
    <property type="match status" value="1"/>
</dbReference>
<dbReference type="PANTHER" id="PTHR43133">
    <property type="entry name" value="RNA POLYMERASE ECF-TYPE SIGMA FACTO"/>
    <property type="match status" value="1"/>
</dbReference>
<dbReference type="Gene3D" id="1.10.1740.10">
    <property type="match status" value="1"/>
</dbReference>